<dbReference type="STRING" id="36870.gene:10368825"/>
<reference evidence="10 11" key="1">
    <citation type="journal article" date="2002" name="Nat. Genet.">
        <title>Genome sequence of the endocellular obligate symbiont of tsetse flies, Wigglesworthia glossinidia.</title>
        <authorList>
            <person name="Akman L."/>
            <person name="Yamashita A."/>
            <person name="Watanabe H."/>
            <person name="Oshima K."/>
            <person name="Shiba T."/>
            <person name="Hattori M."/>
            <person name="Aksoy S."/>
        </authorList>
    </citation>
    <scope>NUCLEOTIDE SEQUENCE [LARGE SCALE GENOMIC DNA]</scope>
</reference>
<evidence type="ECO:0000256" key="8">
    <source>
        <dbReference type="ARBA" id="ARBA00026081"/>
    </source>
</evidence>
<keyword evidence="11" id="KW-1185">Reference proteome</keyword>
<dbReference type="FunFam" id="3.40.50.300:FF:000151">
    <property type="entry name" value="Lipopolysaccharide ABC transporter ATP-binding protein"/>
    <property type="match status" value="1"/>
</dbReference>
<evidence type="ECO:0000256" key="6">
    <source>
        <dbReference type="ARBA" id="ARBA00022840"/>
    </source>
</evidence>
<dbReference type="InterPro" id="IPR027417">
    <property type="entry name" value="P-loop_NTPase"/>
</dbReference>
<keyword evidence="6" id="KW-0067">ATP-binding</keyword>
<dbReference type="Pfam" id="PF00005">
    <property type="entry name" value="ABC_tran"/>
    <property type="match status" value="1"/>
</dbReference>
<dbReference type="HOGENOM" id="CLU_000604_1_2_6"/>
<dbReference type="GO" id="GO:0005524">
    <property type="term" value="F:ATP binding"/>
    <property type="evidence" value="ECO:0007669"/>
    <property type="project" value="UniProtKB-KW"/>
</dbReference>
<dbReference type="InterPro" id="IPR051120">
    <property type="entry name" value="ABC_AA/LPS_Transport"/>
</dbReference>
<evidence type="ECO:0000256" key="7">
    <source>
        <dbReference type="ARBA" id="ARBA00024818"/>
    </source>
</evidence>
<evidence type="ECO:0000256" key="2">
    <source>
        <dbReference type="ARBA" id="ARBA00010865"/>
    </source>
</evidence>
<dbReference type="SUPFAM" id="SSF52540">
    <property type="entry name" value="P-loop containing nucleoside triphosphate hydrolases"/>
    <property type="match status" value="1"/>
</dbReference>
<evidence type="ECO:0000256" key="4">
    <source>
        <dbReference type="ARBA" id="ARBA00022448"/>
    </source>
</evidence>
<dbReference type="GO" id="GO:0055085">
    <property type="term" value="P:transmembrane transport"/>
    <property type="evidence" value="ECO:0007669"/>
    <property type="project" value="InterPro"/>
</dbReference>
<dbReference type="GO" id="GO:0016887">
    <property type="term" value="F:ATP hydrolysis activity"/>
    <property type="evidence" value="ECO:0007669"/>
    <property type="project" value="InterPro"/>
</dbReference>
<name>Q8D2M8_WIGBR</name>
<dbReference type="PROSITE" id="PS50893">
    <property type="entry name" value="ABC_TRANSPORTER_2"/>
    <property type="match status" value="1"/>
</dbReference>
<organism evidence="10 11">
    <name type="scientific">Wigglesworthia glossinidia brevipalpis</name>
    <dbReference type="NCBI Taxonomy" id="36870"/>
    <lineage>
        <taxon>Bacteria</taxon>
        <taxon>Pseudomonadati</taxon>
        <taxon>Pseudomonadota</taxon>
        <taxon>Gammaproteobacteria</taxon>
        <taxon>Enterobacterales</taxon>
        <taxon>Erwiniaceae</taxon>
        <taxon>Wigglesworthia</taxon>
    </lineage>
</organism>
<protein>
    <recommendedName>
        <fullName evidence="3">Lipopolysaccharide export system ATP-binding protein LptB</fullName>
    </recommendedName>
</protein>
<dbReference type="KEGG" id="wbr:yhbG"/>
<dbReference type="PANTHER" id="PTHR45772">
    <property type="entry name" value="CONSERVED COMPONENT OF ABC TRANSPORTER FOR NATURAL AMINO ACIDS-RELATED"/>
    <property type="match status" value="1"/>
</dbReference>
<dbReference type="Gene3D" id="3.40.50.300">
    <property type="entry name" value="P-loop containing nucleotide triphosphate hydrolases"/>
    <property type="match status" value="1"/>
</dbReference>
<proteinExistence type="inferred from homology"/>
<sequence>MSILNVKNLFKSYKNKKIISNISLNINSREIVGLAGPNGAGKTTTFYIIVGIIKQDKGNILLNNKDLSNLPLHVRAKLGIGYLPQEPSVFLELNVQDNLMVACQNRSDLNNDQRYKLVKNLMKEFNILHIKNSLGKILSGGEKRRVEIARILSIEPKFILLDEPFSGVDPISISDIKNIIKKLCKRNLGVLITDHNIREIFSICNKIYIISKGKLIASGSPKEIYNNSYIKSIYLGNNF</sequence>
<dbReference type="InterPro" id="IPR017871">
    <property type="entry name" value="ABC_transporter-like_CS"/>
</dbReference>
<dbReference type="PANTHER" id="PTHR45772:SF10">
    <property type="entry name" value="LIPOPOLYSACCHARIDE EXPORT SYSTEM ATP-BINDING PROTEIN LPTB"/>
    <property type="match status" value="1"/>
</dbReference>
<comment type="similarity">
    <text evidence="2">Belongs to the ABC transporter superfamily. Outer membrane lipopolysaccharide export (TC 1.B.42) family.</text>
</comment>
<dbReference type="NCBIfam" id="TIGR04406">
    <property type="entry name" value="LPS_export_lptB"/>
    <property type="match status" value="1"/>
</dbReference>
<comment type="subunit">
    <text evidence="8">Component of the lipopolysaccharide transport and assembly complex. The LptBFG transporter is composed of two ATP-binding proteins (LptB) and two transmembrane proteins (LptF and LptG).</text>
</comment>
<dbReference type="Proteomes" id="UP000000562">
    <property type="component" value="Chromosome"/>
</dbReference>
<dbReference type="SMART" id="SM00382">
    <property type="entry name" value="AAA"/>
    <property type="match status" value="1"/>
</dbReference>
<keyword evidence="5" id="KW-0547">Nucleotide-binding</keyword>
<comment type="function">
    <text evidence="7">Part of the ABC transporter complex LptBFG involved in the translocation of lipopolysaccharide (LPS) from the inner membrane to the outer membrane. Probably responsible for energy coupling to the transport system.</text>
</comment>
<dbReference type="EMBL" id="BA000021">
    <property type="protein sequence ID" value="BAC24472.1"/>
    <property type="molecule type" value="Genomic_DNA"/>
</dbReference>
<evidence type="ECO:0000313" key="10">
    <source>
        <dbReference type="EMBL" id="BAC24472.1"/>
    </source>
</evidence>
<dbReference type="InterPro" id="IPR003439">
    <property type="entry name" value="ABC_transporter-like_ATP-bd"/>
</dbReference>
<dbReference type="GO" id="GO:0043190">
    <property type="term" value="C:ATP-binding cassette (ABC) transporter complex"/>
    <property type="evidence" value="ECO:0007669"/>
    <property type="project" value="InterPro"/>
</dbReference>
<evidence type="ECO:0000259" key="9">
    <source>
        <dbReference type="PROSITE" id="PS50893"/>
    </source>
</evidence>
<accession>Q8D2M8</accession>
<dbReference type="PROSITE" id="PS00211">
    <property type="entry name" value="ABC_TRANSPORTER_1"/>
    <property type="match status" value="1"/>
</dbReference>
<evidence type="ECO:0000256" key="1">
    <source>
        <dbReference type="ARBA" id="ARBA00006526"/>
    </source>
</evidence>
<comment type="similarity">
    <text evidence="1">Belongs to the ABC transporter superfamily. Drug exporter-2 (TC 3.A.1.117) family.</text>
</comment>
<evidence type="ECO:0000256" key="5">
    <source>
        <dbReference type="ARBA" id="ARBA00022741"/>
    </source>
</evidence>
<evidence type="ECO:0000313" key="11">
    <source>
        <dbReference type="Proteomes" id="UP000000562"/>
    </source>
</evidence>
<gene>
    <name evidence="10" type="primary">yhbG</name>
</gene>
<keyword evidence="4" id="KW-0813">Transport</keyword>
<dbReference type="eggNOG" id="COG1137">
    <property type="taxonomic scope" value="Bacteria"/>
</dbReference>
<feature type="domain" description="ABC transporter" evidence="9">
    <location>
        <begin position="4"/>
        <end position="237"/>
    </location>
</feature>
<dbReference type="InterPro" id="IPR030921">
    <property type="entry name" value="LPS_export_LptB"/>
</dbReference>
<dbReference type="OrthoDB" id="9781337at2"/>
<evidence type="ECO:0000256" key="3">
    <source>
        <dbReference type="ARBA" id="ARBA00017803"/>
    </source>
</evidence>
<dbReference type="AlphaFoldDB" id="Q8D2M8"/>
<dbReference type="InterPro" id="IPR003593">
    <property type="entry name" value="AAA+_ATPase"/>
</dbReference>